<keyword evidence="10" id="KW-1185">Reference proteome</keyword>
<evidence type="ECO:0000259" key="7">
    <source>
        <dbReference type="Pfam" id="PF02687"/>
    </source>
</evidence>
<feature type="transmembrane region" description="Helical" evidence="6">
    <location>
        <begin position="697"/>
        <end position="720"/>
    </location>
</feature>
<protein>
    <submittedName>
        <fullName evidence="9">Putative ABC transport system permease protein</fullName>
    </submittedName>
</protein>
<dbReference type="InterPro" id="IPR025857">
    <property type="entry name" value="MacB_PCD"/>
</dbReference>
<organism evidence="9 10">
    <name type="scientific">Spirosoma endophyticum</name>
    <dbReference type="NCBI Taxonomy" id="662367"/>
    <lineage>
        <taxon>Bacteria</taxon>
        <taxon>Pseudomonadati</taxon>
        <taxon>Bacteroidota</taxon>
        <taxon>Cytophagia</taxon>
        <taxon>Cytophagales</taxon>
        <taxon>Cytophagaceae</taxon>
        <taxon>Spirosoma</taxon>
    </lineage>
</organism>
<evidence type="ECO:0000256" key="4">
    <source>
        <dbReference type="ARBA" id="ARBA00022989"/>
    </source>
</evidence>
<dbReference type="RefSeq" id="WP_093824439.1">
    <property type="nucleotide sequence ID" value="NZ_FOLQ01000002.1"/>
</dbReference>
<dbReference type="Proteomes" id="UP000198598">
    <property type="component" value="Unassembled WGS sequence"/>
</dbReference>
<evidence type="ECO:0000313" key="10">
    <source>
        <dbReference type="Proteomes" id="UP000198598"/>
    </source>
</evidence>
<feature type="transmembrane region" description="Helical" evidence="6">
    <location>
        <begin position="741"/>
        <end position="763"/>
    </location>
</feature>
<feature type="domain" description="ABC3 transporter permease C-terminal" evidence="7">
    <location>
        <begin position="700"/>
        <end position="803"/>
    </location>
</feature>
<evidence type="ECO:0000256" key="5">
    <source>
        <dbReference type="ARBA" id="ARBA00023136"/>
    </source>
</evidence>
<evidence type="ECO:0000313" key="9">
    <source>
        <dbReference type="EMBL" id="SFC79942.1"/>
    </source>
</evidence>
<dbReference type="EMBL" id="FOLQ01000002">
    <property type="protein sequence ID" value="SFC79942.1"/>
    <property type="molecule type" value="Genomic_DNA"/>
</dbReference>
<comment type="subcellular location">
    <subcellularLocation>
        <location evidence="1">Cell membrane</location>
        <topology evidence="1">Multi-pass membrane protein</topology>
    </subcellularLocation>
</comment>
<dbReference type="InterPro" id="IPR003838">
    <property type="entry name" value="ABC3_permease_C"/>
</dbReference>
<evidence type="ECO:0000256" key="2">
    <source>
        <dbReference type="ARBA" id="ARBA00022475"/>
    </source>
</evidence>
<feature type="transmembrane region" description="Helical" evidence="6">
    <location>
        <begin position="783"/>
        <end position="803"/>
    </location>
</feature>
<evidence type="ECO:0000256" key="3">
    <source>
        <dbReference type="ARBA" id="ARBA00022692"/>
    </source>
</evidence>
<dbReference type="Pfam" id="PF12704">
    <property type="entry name" value="MacB_PCD"/>
    <property type="match status" value="1"/>
</dbReference>
<keyword evidence="4 6" id="KW-1133">Transmembrane helix</keyword>
<dbReference type="InterPro" id="IPR050250">
    <property type="entry name" value="Macrolide_Exporter_MacB"/>
</dbReference>
<proteinExistence type="predicted"/>
<dbReference type="PANTHER" id="PTHR30572">
    <property type="entry name" value="MEMBRANE COMPONENT OF TRANSPORTER-RELATED"/>
    <property type="match status" value="1"/>
</dbReference>
<evidence type="ECO:0000256" key="6">
    <source>
        <dbReference type="SAM" id="Phobius"/>
    </source>
</evidence>
<dbReference type="STRING" id="662367.SAMN05216167_102444"/>
<feature type="domain" description="ABC3 transporter permease C-terminal" evidence="7">
    <location>
        <begin position="306"/>
        <end position="419"/>
    </location>
</feature>
<keyword evidence="2" id="KW-1003">Cell membrane</keyword>
<reference evidence="9 10" key="1">
    <citation type="submission" date="2016-10" db="EMBL/GenBank/DDBJ databases">
        <authorList>
            <person name="de Groot N.N."/>
        </authorList>
    </citation>
    <scope>NUCLEOTIDE SEQUENCE [LARGE SCALE GENOMIC DNA]</scope>
    <source>
        <strain evidence="9 10">DSM 26130</strain>
    </source>
</reference>
<feature type="transmembrane region" description="Helical" evidence="6">
    <location>
        <begin position="346"/>
        <end position="375"/>
    </location>
</feature>
<dbReference type="OrthoDB" id="973461at2"/>
<feature type="transmembrane region" description="Helical" evidence="6">
    <location>
        <begin position="299"/>
        <end position="321"/>
    </location>
</feature>
<sequence length="820" mass="92274">MLRNYLTIVLRNFRRQKGFTLLNITGLAIGLASVTLIYLFIIDEQDFDRFHPDSDNLYVLGTHRKVNGEEGTSAYAAGAWQEALQRRFPEIIGGTQLISMGYPASFWDRKTDKILLSENAFWVNPDFNTVFYFPLVYGDPLTVFKKPNGIVLSATIARQFFGEQNPVGKTLEISHIYATDNKYVPLTVTGVLEDYPANSHIQPDYLISTGMLRSMMTANNTNWLENWGAGDGWFLTYLHTTPNADVGKISRLFNQVVQANLPKDPTRQIEPAIMPLSGVHFNQALRSSYNNSRIGDKKYLYIFASTALLVIIIASINYMNLATARAVRRAKEIGLRKVLGSNRLQLVLQFLGESLITTFLALLVALVLVIVLLPLFNVIAGKHFTLAHLVQGKLIGVTLGTTLLVGLLSGSYPALYLSGLLPISVLKNNRFTSRSSDWLRKGLVVLQYTITILLIVSTGIMMKQMNFIHDSTLSRSGDQLLSIRWSGMASLDKYRSLKQRILEDPEIEVVTMANHLPNQDYFGSLDHDVTFPQLGNQSYAWAGMRGDYDLPQAFNLELLAGRKFIRNNPADSSAYLLNESAIKSLGLPLDRVLGMRLTIKRPYEQPNQKKEGTVIGVVRDFPFRSIHHTISPLAISARPDPEDRIMYVKLPAGKFQEKIAEVEKKWKQVLPGVGYDHWFMSEEFGRMYEGENRMSGLFNAFSLLSILIACLGLFGLSAYLAERRTKEIGIRKVMGASLLQILRLLFTPFLKLLAVACMIALPLGWFTMHRWLEDFTYRVPIDAFVFLVGILLVFLLTAVVVSYETVRAALTNPLNSIRQE</sequence>
<name>A0A1I1M5B7_9BACT</name>
<evidence type="ECO:0000259" key="8">
    <source>
        <dbReference type="Pfam" id="PF12704"/>
    </source>
</evidence>
<dbReference type="PANTHER" id="PTHR30572:SF18">
    <property type="entry name" value="ABC-TYPE MACROLIDE FAMILY EXPORT SYSTEM PERMEASE COMPONENT 2"/>
    <property type="match status" value="1"/>
</dbReference>
<evidence type="ECO:0000256" key="1">
    <source>
        <dbReference type="ARBA" id="ARBA00004651"/>
    </source>
</evidence>
<feature type="transmembrane region" description="Helical" evidence="6">
    <location>
        <begin position="395"/>
        <end position="421"/>
    </location>
</feature>
<feature type="transmembrane region" description="Helical" evidence="6">
    <location>
        <begin position="21"/>
        <end position="41"/>
    </location>
</feature>
<dbReference type="GO" id="GO:0022857">
    <property type="term" value="F:transmembrane transporter activity"/>
    <property type="evidence" value="ECO:0007669"/>
    <property type="project" value="TreeGrafter"/>
</dbReference>
<dbReference type="Pfam" id="PF02687">
    <property type="entry name" value="FtsX"/>
    <property type="match status" value="2"/>
</dbReference>
<gene>
    <name evidence="9" type="ORF">SAMN05216167_102444</name>
</gene>
<keyword evidence="3 6" id="KW-0812">Transmembrane</keyword>
<feature type="transmembrane region" description="Helical" evidence="6">
    <location>
        <begin position="442"/>
        <end position="462"/>
    </location>
</feature>
<accession>A0A1I1M5B7</accession>
<feature type="domain" description="MacB-like periplasmic core" evidence="8">
    <location>
        <begin position="20"/>
        <end position="249"/>
    </location>
</feature>
<keyword evidence="5 6" id="KW-0472">Membrane</keyword>
<dbReference type="AlphaFoldDB" id="A0A1I1M5B7"/>
<dbReference type="GO" id="GO:0005886">
    <property type="term" value="C:plasma membrane"/>
    <property type="evidence" value="ECO:0007669"/>
    <property type="project" value="UniProtKB-SubCell"/>
</dbReference>